<feature type="coiled-coil region" evidence="9">
    <location>
        <begin position="268"/>
        <end position="295"/>
    </location>
</feature>
<evidence type="ECO:0000256" key="4">
    <source>
        <dbReference type="ARBA" id="ARBA00022679"/>
    </source>
</evidence>
<proteinExistence type="predicted"/>
<reference evidence="12 13" key="1">
    <citation type="submission" date="2015-06" db="EMBL/GenBank/DDBJ databases">
        <title>Genome sequencing of Thermotogales isolates from hydrothermal vents.</title>
        <authorList>
            <person name="Haverkamp T.H."/>
            <person name="Kublanov I.V."/>
            <person name="Nesbo C.L."/>
        </authorList>
    </citation>
    <scope>NUCLEOTIDE SEQUENCE [LARGE SCALE GENOMIC DNA]</scope>
    <source>
        <strain evidence="13">ik275mar</strain>
    </source>
</reference>
<dbReference type="InterPro" id="IPR035965">
    <property type="entry name" value="PAS-like_dom_sf"/>
</dbReference>
<dbReference type="SUPFAM" id="SSF47384">
    <property type="entry name" value="Homodimeric domain of signal transducing histidine kinase"/>
    <property type="match status" value="1"/>
</dbReference>
<keyword evidence="13" id="KW-1185">Reference proteome</keyword>
<dbReference type="PROSITE" id="PS50112">
    <property type="entry name" value="PAS"/>
    <property type="match status" value="1"/>
</dbReference>
<dbReference type="CDD" id="cd00082">
    <property type="entry name" value="HisKA"/>
    <property type="match status" value="1"/>
</dbReference>
<keyword evidence="6 12" id="KW-0418">Kinase</keyword>
<dbReference type="PANTHER" id="PTHR43065">
    <property type="entry name" value="SENSOR HISTIDINE KINASE"/>
    <property type="match status" value="1"/>
</dbReference>
<dbReference type="Proteomes" id="UP000242616">
    <property type="component" value="Unassembled WGS sequence"/>
</dbReference>
<evidence type="ECO:0000313" key="13">
    <source>
        <dbReference type="Proteomes" id="UP000242616"/>
    </source>
</evidence>
<keyword evidence="3" id="KW-0597">Phosphoprotein</keyword>
<dbReference type="InterPro" id="IPR036097">
    <property type="entry name" value="HisK_dim/P_sf"/>
</dbReference>
<accession>A0ABX3IJW6</accession>
<dbReference type="Gene3D" id="1.10.287.130">
    <property type="match status" value="1"/>
</dbReference>
<evidence type="ECO:0000256" key="6">
    <source>
        <dbReference type="ARBA" id="ARBA00022777"/>
    </source>
</evidence>
<dbReference type="Gene3D" id="3.30.450.20">
    <property type="entry name" value="PAS domain"/>
    <property type="match status" value="1"/>
</dbReference>
<dbReference type="SMART" id="SM00388">
    <property type="entry name" value="HisKA"/>
    <property type="match status" value="1"/>
</dbReference>
<dbReference type="CDD" id="cd00130">
    <property type="entry name" value="PAS"/>
    <property type="match status" value="1"/>
</dbReference>
<evidence type="ECO:0000256" key="5">
    <source>
        <dbReference type="ARBA" id="ARBA00022741"/>
    </source>
</evidence>
<keyword evidence="9" id="KW-0175">Coiled coil</keyword>
<sequence>MIEFSLIYNAVKDLFEIGYPNENLERLANLLREKLNIKELGLSLYEERKNIYRIIAGKDVGKKVPANDKDVIPLYFGDKKIGAIISNEKFEKNDFFDEFSNIFGLVCDLFLIEKRKEKLENILQLTDIFEKSQDLFELKRNFVEKLSEYLPSDLIVLVGKKGEDFFVEYSQPKDFVGKIIPGFSDFSFFVFKKQPQILIKPSVNFINSDLVVKSLISVPVDEKQWLVFINKRHGEGYIPDKSYEDFDLDLVISAVKRFNLAISRLVFYENLKSEVEKLNVLKKEHEKLIEGQKEQLRKMSIVHYLSQAMRSSNDPNNVLKIFLIGLTSGRTLGFNRALLLLKDNEKNALIGKAWIGPANEKEVDTIWKKANQRAMKYADIVQYLREESLGLDLNNELTQKIRNKIFPYRSSKFLERAVLRRKIVHVNKKVLVEELDYLVPLLDTDEFVIVPLIGKNDTIGVVILDNKYSKHKISNVDVEILRLISDSAGLAIENSLNYKELKDKTINLEKQKNLVEFLKEFSELILQNLSAAVIVISKNGNISEWNSRAEYYFGRNKEQMIEKRLADLGSEFEDIESMAFEVLKMKEEIKLSNYLIPVMGQEKYFDVSISPLWDAERILIKGIIVTFEDVTERVILEKERKKQEKLAVLGEMAARVVHELRNPISVLGGFIKRLEKYIDDENKRRKYIKIISDEIVRLEGIVSEILEFSRDRRITEFVLFNLNELISEVYILLEDKIKDKNILFEFKADENVEVYADKQRLKQVLINLIQNAIDETPYGGKISIEVKKCLNTVKIKVWNQGTPIPRDILEKLFIPFFTTKVHGTGLGLPICKKIIEDEHDGKIWVEPDENGNAFIFELPLKDEEE</sequence>
<dbReference type="SMART" id="SM00091">
    <property type="entry name" value="PAS"/>
    <property type="match status" value="1"/>
</dbReference>
<evidence type="ECO:0000256" key="7">
    <source>
        <dbReference type="ARBA" id="ARBA00022840"/>
    </source>
</evidence>
<gene>
    <name evidence="12" type="ORF">XJ44_02505</name>
</gene>
<protein>
    <recommendedName>
        <fullName evidence="2">histidine kinase</fullName>
        <ecNumber evidence="2">2.7.13.3</ecNumber>
    </recommendedName>
</protein>
<comment type="caution">
    <text evidence="12">The sequence shown here is derived from an EMBL/GenBank/DDBJ whole genome shotgun (WGS) entry which is preliminary data.</text>
</comment>
<dbReference type="CDD" id="cd00075">
    <property type="entry name" value="HATPase"/>
    <property type="match status" value="1"/>
</dbReference>
<dbReference type="InterPro" id="IPR004358">
    <property type="entry name" value="Sig_transdc_His_kin-like_C"/>
</dbReference>
<dbReference type="InterPro" id="IPR013767">
    <property type="entry name" value="PAS_fold"/>
</dbReference>
<feature type="domain" description="PAS" evidence="11">
    <location>
        <begin position="518"/>
        <end position="563"/>
    </location>
</feature>
<evidence type="ECO:0000256" key="1">
    <source>
        <dbReference type="ARBA" id="ARBA00000085"/>
    </source>
</evidence>
<keyword evidence="8" id="KW-0902">Two-component regulatory system</keyword>
<dbReference type="PRINTS" id="PR00344">
    <property type="entry name" value="BCTRLSENSOR"/>
</dbReference>
<dbReference type="InterPro" id="IPR029016">
    <property type="entry name" value="GAF-like_dom_sf"/>
</dbReference>
<dbReference type="SMART" id="SM00065">
    <property type="entry name" value="GAF"/>
    <property type="match status" value="1"/>
</dbReference>
<dbReference type="InterPro" id="IPR003661">
    <property type="entry name" value="HisK_dim/P_dom"/>
</dbReference>
<evidence type="ECO:0000256" key="3">
    <source>
        <dbReference type="ARBA" id="ARBA00022553"/>
    </source>
</evidence>
<evidence type="ECO:0000259" key="11">
    <source>
        <dbReference type="PROSITE" id="PS50112"/>
    </source>
</evidence>
<evidence type="ECO:0000259" key="10">
    <source>
        <dbReference type="PROSITE" id="PS50109"/>
    </source>
</evidence>
<dbReference type="Gene3D" id="3.30.450.40">
    <property type="match status" value="1"/>
</dbReference>
<dbReference type="RefSeq" id="WP_077197958.1">
    <property type="nucleotide sequence ID" value="NZ_LBFC01000007.1"/>
</dbReference>
<dbReference type="InterPro" id="IPR003018">
    <property type="entry name" value="GAF"/>
</dbReference>
<organism evidence="12 13">
    <name type="scientific">Thermosipho affectus</name>
    <dbReference type="NCBI Taxonomy" id="660294"/>
    <lineage>
        <taxon>Bacteria</taxon>
        <taxon>Thermotogati</taxon>
        <taxon>Thermotogota</taxon>
        <taxon>Thermotogae</taxon>
        <taxon>Thermotogales</taxon>
        <taxon>Fervidobacteriaceae</taxon>
        <taxon>Thermosipho</taxon>
    </lineage>
</organism>
<dbReference type="Pfam" id="PF00512">
    <property type="entry name" value="HisKA"/>
    <property type="match status" value="1"/>
</dbReference>
<evidence type="ECO:0000256" key="9">
    <source>
        <dbReference type="SAM" id="Coils"/>
    </source>
</evidence>
<dbReference type="InterPro" id="IPR005467">
    <property type="entry name" value="His_kinase_dom"/>
</dbReference>
<dbReference type="SMART" id="SM00387">
    <property type="entry name" value="HATPase_c"/>
    <property type="match status" value="1"/>
</dbReference>
<dbReference type="Pfam" id="PF02518">
    <property type="entry name" value="HATPase_c"/>
    <property type="match status" value="1"/>
</dbReference>
<dbReference type="SUPFAM" id="SSF55785">
    <property type="entry name" value="PYP-like sensor domain (PAS domain)"/>
    <property type="match status" value="1"/>
</dbReference>
<evidence type="ECO:0000256" key="2">
    <source>
        <dbReference type="ARBA" id="ARBA00012438"/>
    </source>
</evidence>
<dbReference type="InterPro" id="IPR003594">
    <property type="entry name" value="HATPase_dom"/>
</dbReference>
<keyword evidence="4" id="KW-0808">Transferase</keyword>
<dbReference type="PROSITE" id="PS50109">
    <property type="entry name" value="HIS_KIN"/>
    <property type="match status" value="1"/>
</dbReference>
<comment type="catalytic activity">
    <reaction evidence="1">
        <text>ATP + protein L-histidine = ADP + protein N-phospho-L-histidine.</text>
        <dbReference type="EC" id="2.7.13.3"/>
    </reaction>
</comment>
<dbReference type="InterPro" id="IPR036890">
    <property type="entry name" value="HATPase_C_sf"/>
</dbReference>
<dbReference type="SUPFAM" id="SSF55874">
    <property type="entry name" value="ATPase domain of HSP90 chaperone/DNA topoisomerase II/histidine kinase"/>
    <property type="match status" value="1"/>
</dbReference>
<dbReference type="GO" id="GO:0016301">
    <property type="term" value="F:kinase activity"/>
    <property type="evidence" value="ECO:0007669"/>
    <property type="project" value="UniProtKB-KW"/>
</dbReference>
<dbReference type="Gene3D" id="3.30.565.10">
    <property type="entry name" value="Histidine kinase-like ATPase, C-terminal domain"/>
    <property type="match status" value="1"/>
</dbReference>
<dbReference type="PANTHER" id="PTHR43065:SF10">
    <property type="entry name" value="PEROXIDE STRESS-ACTIVATED HISTIDINE KINASE MAK3"/>
    <property type="match status" value="1"/>
</dbReference>
<keyword evidence="7" id="KW-0067">ATP-binding</keyword>
<feature type="domain" description="Histidine kinase" evidence="10">
    <location>
        <begin position="655"/>
        <end position="862"/>
    </location>
</feature>
<name>A0ABX3IJW6_9BACT</name>
<dbReference type="InterPro" id="IPR000014">
    <property type="entry name" value="PAS"/>
</dbReference>
<dbReference type="EC" id="2.7.13.3" evidence="2"/>
<dbReference type="Pfam" id="PF00989">
    <property type="entry name" value="PAS"/>
    <property type="match status" value="1"/>
</dbReference>
<dbReference type="SUPFAM" id="SSF55781">
    <property type="entry name" value="GAF domain-like"/>
    <property type="match status" value="1"/>
</dbReference>
<evidence type="ECO:0000313" key="12">
    <source>
        <dbReference type="EMBL" id="ONN27623.1"/>
    </source>
</evidence>
<evidence type="ECO:0000256" key="8">
    <source>
        <dbReference type="ARBA" id="ARBA00023012"/>
    </source>
</evidence>
<dbReference type="NCBIfam" id="TIGR00229">
    <property type="entry name" value="sensory_box"/>
    <property type="match status" value="1"/>
</dbReference>
<keyword evidence="5" id="KW-0547">Nucleotide-binding</keyword>
<dbReference type="EMBL" id="LBFC01000007">
    <property type="protein sequence ID" value="ONN27623.1"/>
    <property type="molecule type" value="Genomic_DNA"/>
</dbReference>